<keyword evidence="2" id="KW-0812">Transmembrane</keyword>
<feature type="transmembrane region" description="Helical" evidence="2">
    <location>
        <begin position="318"/>
        <end position="338"/>
    </location>
</feature>
<organism evidence="4 5">
    <name type="scientific">Polarella glacialis</name>
    <name type="common">Dinoflagellate</name>
    <dbReference type="NCBI Taxonomy" id="89957"/>
    <lineage>
        <taxon>Eukaryota</taxon>
        <taxon>Sar</taxon>
        <taxon>Alveolata</taxon>
        <taxon>Dinophyceae</taxon>
        <taxon>Suessiales</taxon>
        <taxon>Suessiaceae</taxon>
        <taxon>Polarella</taxon>
    </lineage>
</organism>
<feature type="signal peptide" evidence="3">
    <location>
        <begin position="1"/>
        <end position="27"/>
    </location>
</feature>
<comment type="caution">
    <text evidence="4">The sequence shown here is derived from an EMBL/GenBank/DDBJ whole genome shotgun (WGS) entry which is preliminary data.</text>
</comment>
<keyword evidence="2" id="KW-1133">Transmembrane helix</keyword>
<dbReference type="AlphaFoldDB" id="A0A813KTH4"/>
<evidence type="ECO:0008006" key="6">
    <source>
        <dbReference type="Google" id="ProtNLM"/>
    </source>
</evidence>
<evidence type="ECO:0000313" key="4">
    <source>
        <dbReference type="EMBL" id="CAE8710094.1"/>
    </source>
</evidence>
<proteinExistence type="predicted"/>
<dbReference type="Proteomes" id="UP000626109">
    <property type="component" value="Unassembled WGS sequence"/>
</dbReference>
<evidence type="ECO:0000256" key="2">
    <source>
        <dbReference type="SAM" id="Phobius"/>
    </source>
</evidence>
<feature type="region of interest" description="Disordered" evidence="1">
    <location>
        <begin position="290"/>
        <end position="312"/>
    </location>
</feature>
<keyword evidence="3" id="KW-0732">Signal</keyword>
<feature type="transmembrane region" description="Helical" evidence="2">
    <location>
        <begin position="164"/>
        <end position="187"/>
    </location>
</feature>
<reference evidence="4" key="1">
    <citation type="submission" date="2021-02" db="EMBL/GenBank/DDBJ databases">
        <authorList>
            <person name="Dougan E. K."/>
            <person name="Rhodes N."/>
            <person name="Thang M."/>
            <person name="Chan C."/>
        </authorList>
    </citation>
    <scope>NUCLEOTIDE SEQUENCE</scope>
</reference>
<feature type="transmembrane region" description="Helical" evidence="2">
    <location>
        <begin position="378"/>
        <end position="397"/>
    </location>
</feature>
<name>A0A813KTH4_POLGL</name>
<gene>
    <name evidence="4" type="ORF">PGLA2088_LOCUS35786</name>
</gene>
<evidence type="ECO:0000256" key="1">
    <source>
        <dbReference type="SAM" id="MobiDB-lite"/>
    </source>
</evidence>
<accession>A0A813KTH4</accession>
<evidence type="ECO:0000313" key="5">
    <source>
        <dbReference type="Proteomes" id="UP000626109"/>
    </source>
</evidence>
<feature type="chain" id="PRO_5032380366" description="GDT1 family protein" evidence="3">
    <location>
        <begin position="28"/>
        <end position="398"/>
    </location>
</feature>
<dbReference type="EMBL" id="CAJNNW010031940">
    <property type="protein sequence ID" value="CAE8710094.1"/>
    <property type="molecule type" value="Genomic_DNA"/>
</dbReference>
<feature type="transmembrane region" description="Helical" evidence="2">
    <location>
        <begin position="344"/>
        <end position="366"/>
    </location>
</feature>
<feature type="transmembrane region" description="Helical" evidence="2">
    <location>
        <begin position="234"/>
        <end position="252"/>
    </location>
</feature>
<protein>
    <recommendedName>
        <fullName evidence="6">GDT1 family protein</fullName>
    </recommendedName>
</protein>
<sequence length="398" mass="43348">MMVLLVSVLGLMPAFLWFLSPGGGVQASTQVRLDACGMDGQVGRGCQLLANQHPSLIQVHARKTFAEPTQKNLPVKENLDMEENPIVSVVDQFKAQEQAEEEEEKGRETSLGPQEKVREIHRGKARRFHSYYDWWVSHYSWLWGLEEAQNDKEILERKSKWPDFLQASAAAFATFTINLMDVIWIIPFVRSKEDGKQNALIYIALSQLIAVISILVVCFRGTVMKEFPSYNMELIFNIVTSILLTLFAAYLFKEAAEKVAAPAAGEAAPAPAEEEAAAPAAEEVAAPGAEEAAPAKDHITNSSPSIAEPKTGRSSGQFLILVLLGSLDQIAVYVPLLATGELTAVELSLGVLVSGVLALALCSVLGHASRLVDFIEALPMWAIVAALAFWSYAVLLGV</sequence>
<keyword evidence="2" id="KW-0472">Membrane</keyword>
<feature type="transmembrane region" description="Helical" evidence="2">
    <location>
        <begin position="199"/>
        <end position="222"/>
    </location>
</feature>
<evidence type="ECO:0000256" key="3">
    <source>
        <dbReference type="SAM" id="SignalP"/>
    </source>
</evidence>